<sequence length="165" mass="17327">MPVAAPPLTLARLAIAFAAGALAVLLFHQVAVLMIARAGIAPLRAFVFDPVAPFGIPQVMSLAFFGGLWAVVFTVIWTRFGSAVRLPFWAAAAIFGAVAPTLVAWFVVAPLKGQPVAAGFNPARMWIGPVLNGLFGLGVGLMIPLGARLWGEQRRGTPSPTALRD</sequence>
<keyword evidence="1" id="KW-0812">Transmembrane</keyword>
<dbReference type="AlphaFoldDB" id="A0A2T4ZET0"/>
<dbReference type="Proteomes" id="UP000241808">
    <property type="component" value="Unassembled WGS sequence"/>
</dbReference>
<evidence type="ECO:0000313" key="3">
    <source>
        <dbReference type="Proteomes" id="UP000241808"/>
    </source>
</evidence>
<organism evidence="2 3">
    <name type="scientific">Phreatobacter oligotrophus</name>
    <dbReference type="NCBI Taxonomy" id="1122261"/>
    <lineage>
        <taxon>Bacteria</taxon>
        <taxon>Pseudomonadati</taxon>
        <taxon>Pseudomonadota</taxon>
        <taxon>Alphaproteobacteria</taxon>
        <taxon>Hyphomicrobiales</taxon>
        <taxon>Phreatobacteraceae</taxon>
        <taxon>Phreatobacter</taxon>
    </lineage>
</organism>
<dbReference type="EMBL" id="PZZL01000003">
    <property type="protein sequence ID" value="PTM60394.1"/>
    <property type="molecule type" value="Genomic_DNA"/>
</dbReference>
<feature type="transmembrane region" description="Helical" evidence="1">
    <location>
        <begin position="55"/>
        <end position="76"/>
    </location>
</feature>
<evidence type="ECO:0000313" key="2">
    <source>
        <dbReference type="EMBL" id="PTM60394.1"/>
    </source>
</evidence>
<keyword evidence="3" id="KW-1185">Reference proteome</keyword>
<keyword evidence="1" id="KW-1133">Transmembrane helix</keyword>
<name>A0A2T4ZET0_9HYPH</name>
<dbReference type="RefSeq" id="WP_211353811.1">
    <property type="nucleotide sequence ID" value="NZ_PZZL01000003.1"/>
</dbReference>
<keyword evidence="1" id="KW-0472">Membrane</keyword>
<evidence type="ECO:0000256" key="1">
    <source>
        <dbReference type="SAM" id="Phobius"/>
    </source>
</evidence>
<protein>
    <submittedName>
        <fullName evidence="2">Uncharacterized protein</fullName>
    </submittedName>
</protein>
<proteinExistence type="predicted"/>
<feature type="transmembrane region" description="Helical" evidence="1">
    <location>
        <begin position="123"/>
        <end position="145"/>
    </location>
</feature>
<feature type="transmembrane region" description="Helical" evidence="1">
    <location>
        <begin position="88"/>
        <end position="111"/>
    </location>
</feature>
<accession>A0A2T4ZET0</accession>
<reference evidence="2 3" key="1">
    <citation type="submission" date="2018-04" db="EMBL/GenBank/DDBJ databases">
        <title>Genomic Encyclopedia of Archaeal and Bacterial Type Strains, Phase II (KMG-II): from individual species to whole genera.</title>
        <authorList>
            <person name="Goeker M."/>
        </authorList>
    </citation>
    <scope>NUCLEOTIDE SEQUENCE [LARGE SCALE GENOMIC DNA]</scope>
    <source>
        <strain evidence="2 3">DSM 25521</strain>
    </source>
</reference>
<gene>
    <name evidence="2" type="ORF">C8P69_103326</name>
</gene>
<comment type="caution">
    <text evidence="2">The sequence shown here is derived from an EMBL/GenBank/DDBJ whole genome shotgun (WGS) entry which is preliminary data.</text>
</comment>